<dbReference type="SUPFAM" id="SSF55785">
    <property type="entry name" value="PYP-like sensor domain (PAS domain)"/>
    <property type="match status" value="1"/>
</dbReference>
<feature type="region of interest" description="Disordered" evidence="3">
    <location>
        <begin position="330"/>
        <end position="356"/>
    </location>
</feature>
<dbReference type="InterPro" id="IPR000014">
    <property type="entry name" value="PAS"/>
</dbReference>
<dbReference type="SMART" id="SM00091">
    <property type="entry name" value="PAS"/>
    <property type="match status" value="1"/>
</dbReference>
<evidence type="ECO:0000256" key="1">
    <source>
        <dbReference type="ARBA" id="ARBA00001946"/>
    </source>
</evidence>
<dbReference type="STRING" id="1232683.ADIMK_4171"/>
<comment type="caution">
    <text evidence="8">The sequence shown here is derived from an EMBL/GenBank/DDBJ whole genome shotgun (WGS) entry which is preliminary data.</text>
</comment>
<dbReference type="GO" id="GO:0003824">
    <property type="term" value="F:catalytic activity"/>
    <property type="evidence" value="ECO:0007669"/>
    <property type="project" value="UniProtKB-ARBA"/>
</dbReference>
<dbReference type="Proteomes" id="UP000028252">
    <property type="component" value="Unassembled WGS sequence"/>
</dbReference>
<dbReference type="Pfam" id="PF00990">
    <property type="entry name" value="GGDEF"/>
    <property type="match status" value="1"/>
</dbReference>
<dbReference type="InterPro" id="IPR000700">
    <property type="entry name" value="PAS-assoc_C"/>
</dbReference>
<dbReference type="SMART" id="SM00086">
    <property type="entry name" value="PAC"/>
    <property type="match status" value="1"/>
</dbReference>
<evidence type="ECO:0000259" key="6">
    <source>
        <dbReference type="PROSITE" id="PS50113"/>
    </source>
</evidence>
<dbReference type="Gene3D" id="3.30.70.270">
    <property type="match status" value="1"/>
</dbReference>
<evidence type="ECO:0000313" key="9">
    <source>
        <dbReference type="Proteomes" id="UP000028252"/>
    </source>
</evidence>
<evidence type="ECO:0000259" key="5">
    <source>
        <dbReference type="PROSITE" id="PS50112"/>
    </source>
</evidence>
<dbReference type="InterPro" id="IPR000160">
    <property type="entry name" value="GGDEF_dom"/>
</dbReference>
<evidence type="ECO:0000259" key="7">
    <source>
        <dbReference type="PROSITE" id="PS50887"/>
    </source>
</evidence>
<keyword evidence="9" id="KW-1185">Reference proteome</keyword>
<feature type="domain" description="PAS" evidence="5">
    <location>
        <begin position="45"/>
        <end position="115"/>
    </location>
</feature>
<gene>
    <name evidence="8" type="ORF">ADIMK_4171</name>
</gene>
<dbReference type="PANTHER" id="PTHR44757">
    <property type="entry name" value="DIGUANYLATE CYCLASE DGCP"/>
    <property type="match status" value="1"/>
</dbReference>
<dbReference type="eggNOG" id="COG2199">
    <property type="taxonomic scope" value="Bacteria"/>
</dbReference>
<proteinExistence type="predicted"/>
<name>A0A081FT59_9GAMM</name>
<dbReference type="InterPro" id="IPR013655">
    <property type="entry name" value="PAS_fold_3"/>
</dbReference>
<feature type="domain" description="GGDEF" evidence="7">
    <location>
        <begin position="218"/>
        <end position="349"/>
    </location>
</feature>
<dbReference type="SMART" id="SM00267">
    <property type="entry name" value="GGDEF"/>
    <property type="match status" value="1"/>
</dbReference>
<feature type="coiled-coil region" evidence="2">
    <location>
        <begin position="160"/>
        <end position="187"/>
    </location>
</feature>
<dbReference type="Gene3D" id="3.30.450.20">
    <property type="entry name" value="PAS domain"/>
    <property type="match status" value="1"/>
</dbReference>
<accession>A0A081FT59</accession>
<feature type="transmembrane region" description="Helical" evidence="4">
    <location>
        <begin position="15"/>
        <end position="34"/>
    </location>
</feature>
<dbReference type="CDD" id="cd00130">
    <property type="entry name" value="PAS"/>
    <property type="match status" value="1"/>
</dbReference>
<dbReference type="InterPro" id="IPR052155">
    <property type="entry name" value="Biofilm_reg_signaling"/>
</dbReference>
<dbReference type="NCBIfam" id="TIGR00229">
    <property type="entry name" value="sensory_box"/>
    <property type="match status" value="1"/>
</dbReference>
<protein>
    <submittedName>
        <fullName evidence="8">Uncharacterized protein</fullName>
    </submittedName>
</protein>
<keyword evidence="4" id="KW-1133">Transmembrane helix</keyword>
<reference evidence="8 9" key="1">
    <citation type="submission" date="2014-04" db="EMBL/GenBank/DDBJ databases">
        <title>Marinobacterium kochiensis sp. nov., isolated from sediment sample collected from Kochi backwaters in Kerala, India.</title>
        <authorList>
            <person name="Singh A."/>
            <person name="Pinnaka A.K."/>
        </authorList>
    </citation>
    <scope>NUCLEOTIDE SEQUENCE [LARGE SCALE GENOMIC DNA]</scope>
    <source>
        <strain evidence="8 9">AK27</strain>
    </source>
</reference>
<keyword evidence="4" id="KW-0472">Membrane</keyword>
<dbReference type="Pfam" id="PF08447">
    <property type="entry name" value="PAS_3"/>
    <property type="match status" value="1"/>
</dbReference>
<dbReference type="NCBIfam" id="TIGR00254">
    <property type="entry name" value="GGDEF"/>
    <property type="match status" value="1"/>
</dbReference>
<dbReference type="InterPro" id="IPR043128">
    <property type="entry name" value="Rev_trsase/Diguanyl_cyclase"/>
</dbReference>
<organism evidence="8 9">
    <name type="scientific">Marinobacterium lacunae</name>
    <dbReference type="NCBI Taxonomy" id="1232683"/>
    <lineage>
        <taxon>Bacteria</taxon>
        <taxon>Pseudomonadati</taxon>
        <taxon>Pseudomonadota</taxon>
        <taxon>Gammaproteobacteria</taxon>
        <taxon>Oceanospirillales</taxon>
        <taxon>Oceanospirillaceae</taxon>
        <taxon>Marinobacterium</taxon>
    </lineage>
</organism>
<dbReference type="EMBL" id="JMQN01000063">
    <property type="protein sequence ID" value="KEA61714.1"/>
    <property type="molecule type" value="Genomic_DNA"/>
</dbReference>
<dbReference type="PROSITE" id="PS50112">
    <property type="entry name" value="PAS"/>
    <property type="match status" value="1"/>
</dbReference>
<dbReference type="InterPro" id="IPR001610">
    <property type="entry name" value="PAC"/>
</dbReference>
<dbReference type="CDD" id="cd01949">
    <property type="entry name" value="GGDEF"/>
    <property type="match status" value="1"/>
</dbReference>
<dbReference type="RefSeq" id="WP_036192416.1">
    <property type="nucleotide sequence ID" value="NZ_JMQN01000063.1"/>
</dbReference>
<dbReference type="SUPFAM" id="SSF55073">
    <property type="entry name" value="Nucleotide cyclase"/>
    <property type="match status" value="1"/>
</dbReference>
<dbReference type="PANTHER" id="PTHR44757:SF2">
    <property type="entry name" value="BIOFILM ARCHITECTURE MAINTENANCE PROTEIN MBAA"/>
    <property type="match status" value="1"/>
</dbReference>
<evidence type="ECO:0000256" key="3">
    <source>
        <dbReference type="SAM" id="MobiDB-lite"/>
    </source>
</evidence>
<feature type="domain" description="PAC" evidence="6">
    <location>
        <begin position="116"/>
        <end position="172"/>
    </location>
</feature>
<dbReference type="InterPro" id="IPR029787">
    <property type="entry name" value="Nucleotide_cyclase"/>
</dbReference>
<feature type="compositionally biased region" description="Polar residues" evidence="3">
    <location>
        <begin position="333"/>
        <end position="342"/>
    </location>
</feature>
<dbReference type="PROSITE" id="PS50887">
    <property type="entry name" value="GGDEF"/>
    <property type="match status" value="1"/>
</dbReference>
<dbReference type="PROSITE" id="PS50113">
    <property type="entry name" value="PAC"/>
    <property type="match status" value="1"/>
</dbReference>
<keyword evidence="2" id="KW-0175">Coiled coil</keyword>
<comment type="cofactor">
    <cofactor evidence="1">
        <name>Mg(2+)</name>
        <dbReference type="ChEBI" id="CHEBI:18420"/>
    </cofactor>
</comment>
<dbReference type="FunFam" id="3.30.70.270:FF:000001">
    <property type="entry name" value="Diguanylate cyclase domain protein"/>
    <property type="match status" value="1"/>
</dbReference>
<dbReference type="AlphaFoldDB" id="A0A081FT59"/>
<keyword evidence="4" id="KW-0812">Transmembrane</keyword>
<sequence length="356" mass="39582">MLIQLALMEEPSPTTLIVTLAGLAGLFLIPAVIFRAKIPKEDKEADKSFQTSFEEVAIGLVHVAPDGAFIRVNPYVCKFLGYSEQELLQLTFQELTLPEELAESITYIKAALSGEIEQSFSLIKRYRHKQGHLVWAKLTTTLIRDDQGNPDYFLSSIQDVSELKETEAKLDESLDKLKQAYHELEQNARKDGLTGALNITAFKACVQDAFQRFDRYRTPATLVFIDLDRFKEINDSHGHIAGDQVLTTLVAKLLNEVRLTDAVGRYGGDEFAVLLANSDEIQAEEFCNRLGKTVSLGLEEGQAIEVGMSVGISEISDDTQSVDDWLKRADHQMYSSKKSTPQDPSPAETTKGHPIG</sequence>
<dbReference type="PATRIC" id="fig|1232683.4.peg.4103"/>
<dbReference type="InterPro" id="IPR035965">
    <property type="entry name" value="PAS-like_dom_sf"/>
</dbReference>
<evidence type="ECO:0000256" key="4">
    <source>
        <dbReference type="SAM" id="Phobius"/>
    </source>
</evidence>
<evidence type="ECO:0000256" key="2">
    <source>
        <dbReference type="SAM" id="Coils"/>
    </source>
</evidence>
<evidence type="ECO:0000313" key="8">
    <source>
        <dbReference type="EMBL" id="KEA61714.1"/>
    </source>
</evidence>